<accession>A0A328PKV5</accession>
<evidence type="ECO:0000256" key="6">
    <source>
        <dbReference type="ARBA" id="ARBA00035242"/>
    </source>
</evidence>
<dbReference type="InterPro" id="IPR014722">
    <property type="entry name" value="Rib_uL2_dom2"/>
</dbReference>
<dbReference type="GO" id="GO:0016740">
    <property type="term" value="F:transferase activity"/>
    <property type="evidence" value="ECO:0007669"/>
    <property type="project" value="InterPro"/>
</dbReference>
<dbReference type="InterPro" id="IPR014726">
    <property type="entry name" value="Ribosomal_uL2_dom3"/>
</dbReference>
<dbReference type="FunFam" id="4.10.950.10:FF:000001">
    <property type="entry name" value="50S ribosomal protein L2"/>
    <property type="match status" value="1"/>
</dbReference>
<gene>
    <name evidence="7 10" type="primary">rplB</name>
    <name evidence="10" type="ORF">DNK47_01990</name>
</gene>
<dbReference type="InterPro" id="IPR022671">
    <property type="entry name" value="Ribosomal_uL2_CS"/>
</dbReference>
<protein>
    <recommendedName>
        <fullName evidence="6 7">Large ribosomal subunit protein uL2</fullName>
    </recommendedName>
</protein>
<evidence type="ECO:0000256" key="3">
    <source>
        <dbReference type="ARBA" id="ARBA00022884"/>
    </source>
</evidence>
<dbReference type="InterPro" id="IPR022666">
    <property type="entry name" value="Ribosomal_uL2_RNA-bd_dom"/>
</dbReference>
<evidence type="ECO:0000256" key="5">
    <source>
        <dbReference type="ARBA" id="ARBA00023274"/>
    </source>
</evidence>
<dbReference type="GO" id="GO:0002181">
    <property type="term" value="P:cytoplasmic translation"/>
    <property type="evidence" value="ECO:0007669"/>
    <property type="project" value="TreeGrafter"/>
</dbReference>
<feature type="domain" description="Large ribosomal subunit protein uL2 C-terminal" evidence="8">
    <location>
        <begin position="127"/>
        <end position="258"/>
    </location>
</feature>
<dbReference type="RefSeq" id="WP_112665469.1">
    <property type="nucleotide sequence ID" value="NZ_QKVO01000006.1"/>
</dbReference>
<evidence type="ECO:0000256" key="7">
    <source>
        <dbReference type="HAMAP-Rule" id="MF_01320"/>
    </source>
</evidence>
<dbReference type="InterPro" id="IPR012340">
    <property type="entry name" value="NA-bd_OB-fold"/>
</dbReference>
<dbReference type="SMART" id="SM01382">
    <property type="entry name" value="Ribosomal_L2_C"/>
    <property type="match status" value="1"/>
</dbReference>
<dbReference type="InterPro" id="IPR008991">
    <property type="entry name" value="Translation_prot_SH3-like_sf"/>
</dbReference>
<dbReference type="Pfam" id="PF03947">
    <property type="entry name" value="Ribosomal_L2_C"/>
    <property type="match status" value="1"/>
</dbReference>
<keyword evidence="3 7" id="KW-0694">RNA-binding</keyword>
<comment type="similarity">
    <text evidence="1 7">Belongs to the universal ribosomal protein uL2 family.</text>
</comment>
<evidence type="ECO:0000259" key="9">
    <source>
        <dbReference type="SMART" id="SM01383"/>
    </source>
</evidence>
<proteinExistence type="inferred from homology"/>
<keyword evidence="11" id="KW-1185">Reference proteome</keyword>
<evidence type="ECO:0000313" key="10">
    <source>
        <dbReference type="EMBL" id="RAO95034.1"/>
    </source>
</evidence>
<evidence type="ECO:0000256" key="2">
    <source>
        <dbReference type="ARBA" id="ARBA00022730"/>
    </source>
</evidence>
<dbReference type="PROSITE" id="PS00467">
    <property type="entry name" value="RIBOSOMAL_L2"/>
    <property type="match status" value="1"/>
</dbReference>
<dbReference type="Proteomes" id="UP000249762">
    <property type="component" value="Unassembled WGS sequence"/>
</dbReference>
<dbReference type="InterPro" id="IPR005880">
    <property type="entry name" value="Ribosomal_uL2_bac/org-type"/>
</dbReference>
<dbReference type="FunFam" id="2.30.30.30:FF:000001">
    <property type="entry name" value="50S ribosomal protein L2"/>
    <property type="match status" value="1"/>
</dbReference>
<keyword evidence="4 7" id="KW-0689">Ribosomal protein</keyword>
<dbReference type="OrthoDB" id="9778722at2"/>
<dbReference type="Gene3D" id="2.30.30.30">
    <property type="match status" value="1"/>
</dbReference>
<dbReference type="HAMAP" id="MF_01320_B">
    <property type="entry name" value="Ribosomal_uL2_B"/>
    <property type="match status" value="1"/>
</dbReference>
<dbReference type="GO" id="GO:0003735">
    <property type="term" value="F:structural constituent of ribosome"/>
    <property type="evidence" value="ECO:0007669"/>
    <property type="project" value="InterPro"/>
</dbReference>
<dbReference type="SUPFAM" id="SSF50249">
    <property type="entry name" value="Nucleic acid-binding proteins"/>
    <property type="match status" value="1"/>
</dbReference>
<comment type="subunit">
    <text evidence="7">Part of the 50S ribosomal subunit. Forms a bridge to the 30S subunit in the 70S ribosome.</text>
</comment>
<dbReference type="PIRSF" id="PIRSF002158">
    <property type="entry name" value="Ribosomal_L2"/>
    <property type="match status" value="1"/>
</dbReference>
<organism evidence="10 11">
    <name type="scientific">Mycoplasma wenyonii</name>
    <dbReference type="NCBI Taxonomy" id="65123"/>
    <lineage>
        <taxon>Bacteria</taxon>
        <taxon>Bacillati</taxon>
        <taxon>Mycoplasmatota</taxon>
        <taxon>Mollicutes</taxon>
        <taxon>Mycoplasmataceae</taxon>
        <taxon>Mycoplasma</taxon>
    </lineage>
</organism>
<dbReference type="NCBIfam" id="TIGR01171">
    <property type="entry name" value="rplB_bact"/>
    <property type="match status" value="1"/>
</dbReference>
<comment type="function">
    <text evidence="7">One of the primary rRNA binding proteins. Required for association of the 30S and 50S subunits to form the 70S ribosome, for tRNA binding and peptide bond formation. It has been suggested to have peptidyltransferase activity; this is somewhat controversial. Makes several contacts with the 16S rRNA in the 70S ribosome.</text>
</comment>
<sequence>MPIKQTIPRSSGKRVILTIDYNKCLTPHYKPHKPLLTPLKKHGGRNNTGKITVRHRGGENKRKYRIIDLKRDKLDILGRIATVEYDPNRTCFISLVHYVDGEKRYILAPEGIKEGDRVLSSNNRTSLKIGDCMPIGIIPEGMMVHNVELKPGEGGKMVRSAGAQAQILGKDLTGKYTIIKLPSKEIRKVLNEAKATLGQLSAVDHNLVRLGKAGTNRKLGVRPTVRGVAMNPNDHIHGGGEGRCSIGRDAPRTPWGKRHLGVKTRSHKRYSNRFIVQSRNAKK</sequence>
<dbReference type="PANTHER" id="PTHR13691">
    <property type="entry name" value="RIBOSOMAL PROTEIN L2"/>
    <property type="match status" value="1"/>
</dbReference>
<dbReference type="Gene3D" id="2.40.50.140">
    <property type="entry name" value="Nucleic acid-binding proteins"/>
    <property type="match status" value="1"/>
</dbReference>
<dbReference type="Gene3D" id="4.10.950.10">
    <property type="entry name" value="Ribosomal protein L2, domain 3"/>
    <property type="match status" value="1"/>
</dbReference>
<evidence type="ECO:0000256" key="4">
    <source>
        <dbReference type="ARBA" id="ARBA00022980"/>
    </source>
</evidence>
<feature type="domain" description="Large ribosomal subunit protein uL2 RNA-binding" evidence="9">
    <location>
        <begin position="44"/>
        <end position="120"/>
    </location>
</feature>
<name>A0A328PKV5_9MOLU</name>
<dbReference type="InterPro" id="IPR002171">
    <property type="entry name" value="Ribosomal_uL2"/>
</dbReference>
<dbReference type="InterPro" id="IPR022669">
    <property type="entry name" value="Ribosomal_uL2_C"/>
</dbReference>
<dbReference type="EMBL" id="QKVO01000006">
    <property type="protein sequence ID" value="RAO95034.1"/>
    <property type="molecule type" value="Genomic_DNA"/>
</dbReference>
<dbReference type="GO" id="GO:0019843">
    <property type="term" value="F:rRNA binding"/>
    <property type="evidence" value="ECO:0007669"/>
    <property type="project" value="UniProtKB-UniRule"/>
</dbReference>
<evidence type="ECO:0000256" key="1">
    <source>
        <dbReference type="ARBA" id="ARBA00005636"/>
    </source>
</evidence>
<evidence type="ECO:0000313" key="11">
    <source>
        <dbReference type="Proteomes" id="UP000249762"/>
    </source>
</evidence>
<dbReference type="Pfam" id="PF00181">
    <property type="entry name" value="Ribosomal_L2_N"/>
    <property type="match status" value="1"/>
</dbReference>
<evidence type="ECO:0000259" key="8">
    <source>
        <dbReference type="SMART" id="SM01382"/>
    </source>
</evidence>
<dbReference type="SUPFAM" id="SSF50104">
    <property type="entry name" value="Translation proteins SH3-like domain"/>
    <property type="match status" value="1"/>
</dbReference>
<reference evidence="11" key="1">
    <citation type="submission" date="2018-06" db="EMBL/GenBank/DDBJ databases">
        <authorList>
            <person name="Martinez Ocampo F."/>
            <person name="Quiroz Castaneda R.E."/>
            <person name="Rojas Lopez X."/>
        </authorList>
    </citation>
    <scope>NUCLEOTIDE SEQUENCE [LARGE SCALE GENOMIC DNA]</scope>
    <source>
        <strain evidence="11">INIFAP02</strain>
    </source>
</reference>
<dbReference type="AlphaFoldDB" id="A0A328PKV5"/>
<dbReference type="GO" id="GO:0015934">
    <property type="term" value="C:large ribosomal subunit"/>
    <property type="evidence" value="ECO:0007669"/>
    <property type="project" value="InterPro"/>
</dbReference>
<keyword evidence="2 7" id="KW-0699">rRNA-binding</keyword>
<dbReference type="PANTHER" id="PTHR13691:SF5">
    <property type="entry name" value="LARGE RIBOSOMAL SUBUNIT PROTEIN UL2M"/>
    <property type="match status" value="1"/>
</dbReference>
<dbReference type="SMART" id="SM01383">
    <property type="entry name" value="Ribosomal_L2"/>
    <property type="match status" value="1"/>
</dbReference>
<keyword evidence="5 7" id="KW-0687">Ribonucleoprotein</keyword>
<comment type="caution">
    <text evidence="10">The sequence shown here is derived from an EMBL/GenBank/DDBJ whole genome shotgun (WGS) entry which is preliminary data.</text>
</comment>